<evidence type="ECO:0000256" key="1">
    <source>
        <dbReference type="SAM" id="MobiDB-lite"/>
    </source>
</evidence>
<evidence type="ECO:0000313" key="4">
    <source>
        <dbReference type="Proteomes" id="UP000824782"/>
    </source>
</evidence>
<dbReference type="AlphaFoldDB" id="A0AAV7ANC8"/>
<accession>A0AAV7ANC8</accession>
<comment type="caution">
    <text evidence="3">The sequence shown here is derived from an EMBL/GenBank/DDBJ whole genome shotgun (WGS) entry which is preliminary data.</text>
</comment>
<evidence type="ECO:0008006" key="5">
    <source>
        <dbReference type="Google" id="ProtNLM"/>
    </source>
</evidence>
<reference evidence="3" key="1">
    <citation type="thesis" date="2020" institute="ProQuest LLC" country="789 East Eisenhower Parkway, Ann Arbor, MI, USA">
        <title>Comparative Genomics and Chromosome Evolution.</title>
        <authorList>
            <person name="Mudd A.B."/>
        </authorList>
    </citation>
    <scope>NUCLEOTIDE SEQUENCE</scope>
    <source>
        <strain evidence="3">237g6f4</strain>
        <tissue evidence="3">Blood</tissue>
    </source>
</reference>
<keyword evidence="2" id="KW-0732">Signal</keyword>
<keyword evidence="4" id="KW-1185">Reference proteome</keyword>
<name>A0AAV7ANC8_ENGPU</name>
<dbReference type="Proteomes" id="UP000824782">
    <property type="component" value="Unassembled WGS sequence"/>
</dbReference>
<evidence type="ECO:0000313" key="3">
    <source>
        <dbReference type="EMBL" id="KAG8560661.1"/>
    </source>
</evidence>
<organism evidence="3 4">
    <name type="scientific">Engystomops pustulosus</name>
    <name type="common">Tungara frog</name>
    <name type="synonym">Physalaemus pustulosus</name>
    <dbReference type="NCBI Taxonomy" id="76066"/>
    <lineage>
        <taxon>Eukaryota</taxon>
        <taxon>Metazoa</taxon>
        <taxon>Chordata</taxon>
        <taxon>Craniata</taxon>
        <taxon>Vertebrata</taxon>
        <taxon>Euteleostomi</taxon>
        <taxon>Amphibia</taxon>
        <taxon>Batrachia</taxon>
        <taxon>Anura</taxon>
        <taxon>Neobatrachia</taxon>
        <taxon>Hyloidea</taxon>
        <taxon>Leptodactylidae</taxon>
        <taxon>Leiuperinae</taxon>
        <taxon>Engystomops</taxon>
    </lineage>
</organism>
<gene>
    <name evidence="3" type="ORF">GDO81_015070</name>
</gene>
<dbReference type="EMBL" id="WNYA01000007">
    <property type="protein sequence ID" value="KAG8560661.1"/>
    <property type="molecule type" value="Genomic_DNA"/>
</dbReference>
<evidence type="ECO:0000256" key="2">
    <source>
        <dbReference type="SAM" id="SignalP"/>
    </source>
</evidence>
<feature type="region of interest" description="Disordered" evidence="1">
    <location>
        <begin position="46"/>
        <end position="71"/>
    </location>
</feature>
<feature type="chain" id="PRO_5043910897" description="Secreted protein" evidence="2">
    <location>
        <begin position="21"/>
        <end position="71"/>
    </location>
</feature>
<feature type="signal peptide" evidence="2">
    <location>
        <begin position="1"/>
        <end position="20"/>
    </location>
</feature>
<sequence length="71" mass="7333">MPRLRLPGCCLCVCPGCTAASYVDLPRTLLCPPAAIHSLVTPDLRGATELPAPAPGTTCDHQEAPGPYSTS</sequence>
<protein>
    <recommendedName>
        <fullName evidence="5">Secreted protein</fullName>
    </recommendedName>
</protein>
<proteinExistence type="predicted"/>